<dbReference type="GO" id="GO:0012505">
    <property type="term" value="C:endomembrane system"/>
    <property type="evidence" value="ECO:0007669"/>
    <property type="project" value="TreeGrafter"/>
</dbReference>
<evidence type="ECO:0000313" key="1">
    <source>
        <dbReference type="EMBL" id="CAD9037630.1"/>
    </source>
</evidence>
<dbReference type="Gene3D" id="3.40.50.150">
    <property type="entry name" value="Vaccinia Virus protein VP39"/>
    <property type="match status" value="1"/>
</dbReference>
<name>A0A7S1JA91_9EUGL</name>
<dbReference type="AlphaFoldDB" id="A0A7S1JA91"/>
<dbReference type="PANTHER" id="PTHR36362">
    <property type="entry name" value="DNA-DIRECTED RNA POLYMERASE SUBUNIT BETA"/>
    <property type="match status" value="1"/>
</dbReference>
<organism evidence="1">
    <name type="scientific">Eutreptiella gymnastica</name>
    <dbReference type="NCBI Taxonomy" id="73025"/>
    <lineage>
        <taxon>Eukaryota</taxon>
        <taxon>Discoba</taxon>
        <taxon>Euglenozoa</taxon>
        <taxon>Euglenida</taxon>
        <taxon>Spirocuta</taxon>
        <taxon>Euglenophyceae</taxon>
        <taxon>Eutreptiales</taxon>
        <taxon>Eutreptiaceae</taxon>
        <taxon>Eutreptiella</taxon>
    </lineage>
</organism>
<accession>A0A7S1JA91</accession>
<protein>
    <submittedName>
        <fullName evidence="1">Uncharacterized protein</fullName>
    </submittedName>
</protein>
<dbReference type="PANTHER" id="PTHR36362:SF1">
    <property type="entry name" value="DNA-DIRECTED RNA POLYMERASE SUBUNIT BETA"/>
    <property type="match status" value="1"/>
</dbReference>
<dbReference type="SUPFAM" id="SSF53335">
    <property type="entry name" value="S-adenosyl-L-methionine-dependent methyltransferases"/>
    <property type="match status" value="1"/>
</dbReference>
<sequence length="438" mass="49790">MLLLRLAIFGSLLGLVFLCAWLQGILLPVADEGPPTEGVEEAAPAVAFSYQPIPGMVSSQEKDDAVEQFFDTQRGLLELLPPGSRTRADWNTYYSRPTAPPSTPTDTAILKQLQERKLCSRLQANSPWTHAQLLVALKEFVTDVYPRRPNKDNNLGMGFNHAFLAWLYTLHVKPDYIVENGIHKGQSTWLLRQASPHAKIFSFDPKATIIKYWDPEVEYYVGDASFSKPGFRVQPFVDFDAMDWDRLIPNKSRALILFDDHQNHLKRLQQMAARGFKRAMFDDNWPELQGDNLSLKQMCDETGGLALRKPGFPDERVLVMDDFHMNDRFITKAEHLANRQLMHSMVNLYFEGPPPLFHPRHLLFTTFGHKPKKDTTPYPLVLPKPSNKLLAYLSHALIPRPIITNRTEFDYVGLTLATAGLTQSDFGGHGCPCYIELR</sequence>
<dbReference type="InterPro" id="IPR029063">
    <property type="entry name" value="SAM-dependent_MTases_sf"/>
</dbReference>
<proteinExistence type="predicted"/>
<gene>
    <name evidence="1" type="ORF">EGYM00392_LOCUS48789</name>
</gene>
<reference evidence="1" key="1">
    <citation type="submission" date="2021-01" db="EMBL/GenBank/DDBJ databases">
        <authorList>
            <person name="Corre E."/>
            <person name="Pelletier E."/>
            <person name="Niang G."/>
            <person name="Scheremetjew M."/>
            <person name="Finn R."/>
            <person name="Kale V."/>
            <person name="Holt S."/>
            <person name="Cochrane G."/>
            <person name="Meng A."/>
            <person name="Brown T."/>
            <person name="Cohen L."/>
        </authorList>
    </citation>
    <scope>NUCLEOTIDE SEQUENCE</scope>
    <source>
        <strain evidence="1">NIES-381</strain>
    </source>
</reference>
<dbReference type="EMBL" id="HBGA01131603">
    <property type="protein sequence ID" value="CAD9037630.1"/>
    <property type="molecule type" value="Transcribed_RNA"/>
</dbReference>